<dbReference type="AlphaFoldDB" id="A0AAV2SPN0"/>
<evidence type="ECO:0000313" key="2">
    <source>
        <dbReference type="Proteomes" id="UP001497623"/>
    </source>
</evidence>
<dbReference type="SUPFAM" id="SSF49785">
    <property type="entry name" value="Galactose-binding domain-like"/>
    <property type="match status" value="1"/>
</dbReference>
<keyword evidence="2" id="KW-1185">Reference proteome</keyword>
<reference evidence="1 2" key="1">
    <citation type="submission" date="2024-05" db="EMBL/GenBank/DDBJ databases">
        <authorList>
            <person name="Wallberg A."/>
        </authorList>
    </citation>
    <scope>NUCLEOTIDE SEQUENCE [LARGE SCALE GENOMIC DNA]</scope>
</reference>
<dbReference type="EMBL" id="CAXKWB010101017">
    <property type="protein sequence ID" value="CAL4224980.1"/>
    <property type="molecule type" value="Genomic_DNA"/>
</dbReference>
<accession>A0AAV2SPN0</accession>
<name>A0AAV2SPN0_MEGNR</name>
<gene>
    <name evidence="1" type="ORF">MNOR_LOCUS39352</name>
</gene>
<dbReference type="Proteomes" id="UP001497623">
    <property type="component" value="Unassembled WGS sequence"/>
</dbReference>
<protein>
    <recommendedName>
        <fullName evidence="3">F5/8 type C domain-containing protein</fullName>
    </recommendedName>
</protein>
<sequence length="180" mass="20673">CELWCQQEDGVCLLREVIISPSYEEKSDSNVQTCYTKRIADLSTEVANIYGSPNYGPRTTAVKENLVDGFQSVDDAYCYVSDYRTNPFVMFDLGMEKLVHEFHIFPGRPSKYFGPLEFRIGQSKVTNGDFSSYKLFGQYSGDAQSREEVVITPSEPVRGRYISVQQIKHEHLWICHIEIF</sequence>
<evidence type="ECO:0008006" key="3">
    <source>
        <dbReference type="Google" id="ProtNLM"/>
    </source>
</evidence>
<evidence type="ECO:0000313" key="1">
    <source>
        <dbReference type="EMBL" id="CAL4224980.1"/>
    </source>
</evidence>
<dbReference type="InterPro" id="IPR008979">
    <property type="entry name" value="Galactose-bd-like_sf"/>
</dbReference>
<proteinExistence type="predicted"/>
<comment type="caution">
    <text evidence="1">The sequence shown here is derived from an EMBL/GenBank/DDBJ whole genome shotgun (WGS) entry which is preliminary data.</text>
</comment>
<organism evidence="1 2">
    <name type="scientific">Meganyctiphanes norvegica</name>
    <name type="common">Northern krill</name>
    <name type="synonym">Thysanopoda norvegica</name>
    <dbReference type="NCBI Taxonomy" id="48144"/>
    <lineage>
        <taxon>Eukaryota</taxon>
        <taxon>Metazoa</taxon>
        <taxon>Ecdysozoa</taxon>
        <taxon>Arthropoda</taxon>
        <taxon>Crustacea</taxon>
        <taxon>Multicrustacea</taxon>
        <taxon>Malacostraca</taxon>
        <taxon>Eumalacostraca</taxon>
        <taxon>Eucarida</taxon>
        <taxon>Euphausiacea</taxon>
        <taxon>Euphausiidae</taxon>
        <taxon>Meganyctiphanes</taxon>
    </lineage>
</organism>
<feature type="non-terminal residue" evidence="1">
    <location>
        <position position="1"/>
    </location>
</feature>
<dbReference type="Gene3D" id="2.60.120.260">
    <property type="entry name" value="Galactose-binding domain-like"/>
    <property type="match status" value="1"/>
</dbReference>